<dbReference type="AlphaFoldDB" id="A0A1E8CG85"/>
<dbReference type="RefSeq" id="WP_070118683.1">
    <property type="nucleotide sequence ID" value="NZ_MASR01000002.1"/>
</dbReference>
<dbReference type="Pfam" id="PF00005">
    <property type="entry name" value="ABC_tran"/>
    <property type="match status" value="1"/>
</dbReference>
<evidence type="ECO:0000256" key="6">
    <source>
        <dbReference type="ARBA" id="ARBA00022840"/>
    </source>
</evidence>
<dbReference type="InterPro" id="IPR039421">
    <property type="entry name" value="Type_1_exporter"/>
</dbReference>
<evidence type="ECO:0000259" key="14">
    <source>
        <dbReference type="PROSITE" id="PS50929"/>
    </source>
</evidence>
<comment type="caution">
    <text evidence="15">The sequence shown here is derived from an EMBL/GenBank/DDBJ whole genome shotgun (WGS) entry which is preliminary data.</text>
</comment>
<reference evidence="16" key="1">
    <citation type="submission" date="2016-07" db="EMBL/GenBank/DDBJ databases">
        <authorList>
            <person name="Florea S."/>
            <person name="Webb J.S."/>
            <person name="Jaromczyk J."/>
            <person name="Schardl C.L."/>
        </authorList>
    </citation>
    <scope>NUCLEOTIDE SEQUENCE [LARGE SCALE GENOMIC DNA]</scope>
    <source>
        <strain evidence="16">KCTC 42131</strain>
    </source>
</reference>
<sequence length="630" mass="68768">MSKSGIPQPEPSSDQSAGADESAVSQMTGWQVYKRLLAYILPYMGFMGISVLGYLIFAATTPATAAWLGWTIDQVAIRNPDARILAPALCILIVVCRGIGGFLGHYALEHVANHVVHKLRCQIVEKLLTVPVRYYDKNSIGRLVSKVTYDVAQIKGASTNAITVIMREGLTVIGLLVYLFWVNWRLSLVFLLVAPCVAYIVHLATVRYRRYSRQMQDSMGDVTQITNESIKGQRVIRTFNASDYVSGRFTTASEKNRRQNMKMVVTESTAKPLIQLFVSIAMAILIWFALSPELLASSTPGELVSFLTVAGMLSSPMRQLSGVNAVIQRGISAATSIFELIDTPPENDQGTDETKRARGQIEFSDVGFCYNEDEPVLQGFSLQVEPGTTVALVGRSGSGKSTLVSLLPRFYDLSSGDIRLDDVSLTDYRLANLREQIAIVTQDVVLFEGSVAENIAYGIADKVTPEQIQRAADNAHVTEFASQLPAGFDSQVGDGGTLLSGGQRQRLAIARAFLKDAPVLILDEATSALDTESEQRIQQALNELMRGRTTFVIAHRLSTIENADVILVMDKGRIVESGTHAELLALGQHYARLHRMQFAESSLDDSADSEPSASERSSDDNNSTESGAAD</sequence>
<dbReference type="GO" id="GO:0034040">
    <property type="term" value="F:ATPase-coupled lipid transmembrane transporter activity"/>
    <property type="evidence" value="ECO:0007669"/>
    <property type="project" value="InterPro"/>
</dbReference>
<evidence type="ECO:0000256" key="7">
    <source>
        <dbReference type="ARBA" id="ARBA00022967"/>
    </source>
</evidence>
<dbReference type="PROSITE" id="PS50929">
    <property type="entry name" value="ABC_TM1F"/>
    <property type="match status" value="1"/>
</dbReference>
<dbReference type="InterPro" id="IPR036640">
    <property type="entry name" value="ABC1_TM_sf"/>
</dbReference>
<evidence type="ECO:0000256" key="1">
    <source>
        <dbReference type="ARBA" id="ARBA00004651"/>
    </source>
</evidence>
<dbReference type="InterPro" id="IPR011527">
    <property type="entry name" value="ABC1_TM_dom"/>
</dbReference>
<evidence type="ECO:0000256" key="12">
    <source>
        <dbReference type="SAM" id="Phobius"/>
    </source>
</evidence>
<feature type="transmembrane region" description="Helical" evidence="12">
    <location>
        <begin position="272"/>
        <end position="290"/>
    </location>
</feature>
<accession>A0A1E8CG85</accession>
<dbReference type="STRING" id="1524254.PHACT_12845"/>
<keyword evidence="7" id="KW-1278">Translocase</keyword>
<dbReference type="Gene3D" id="1.20.1560.10">
    <property type="entry name" value="ABC transporter type 1, transmembrane domain"/>
    <property type="match status" value="1"/>
</dbReference>
<comment type="subcellular location">
    <subcellularLocation>
        <location evidence="1">Cell membrane</location>
        <topology evidence="1">Multi-pass membrane protein</topology>
    </subcellularLocation>
</comment>
<keyword evidence="5" id="KW-0547">Nucleotide-binding</keyword>
<dbReference type="InterPro" id="IPR003439">
    <property type="entry name" value="ABC_transporter-like_ATP-bd"/>
</dbReference>
<dbReference type="FunFam" id="3.40.50.300:FF:000287">
    <property type="entry name" value="Multidrug ABC transporter ATP-binding protein"/>
    <property type="match status" value="1"/>
</dbReference>
<dbReference type="GO" id="GO:0005524">
    <property type="term" value="F:ATP binding"/>
    <property type="evidence" value="ECO:0007669"/>
    <property type="project" value="UniProtKB-KW"/>
</dbReference>
<keyword evidence="2" id="KW-0813">Transport</keyword>
<feature type="domain" description="ABC transmembrane type-1" evidence="14">
    <location>
        <begin position="49"/>
        <end position="329"/>
    </location>
</feature>
<feature type="region of interest" description="Disordered" evidence="11">
    <location>
        <begin position="1"/>
        <end position="20"/>
    </location>
</feature>
<evidence type="ECO:0000256" key="9">
    <source>
        <dbReference type="ARBA" id="ARBA00023055"/>
    </source>
</evidence>
<protein>
    <submittedName>
        <fullName evidence="15">Lipid A export permease/ATP-binding protein MsbA</fullName>
    </submittedName>
</protein>
<feature type="transmembrane region" description="Helical" evidence="12">
    <location>
        <begin position="164"/>
        <end position="182"/>
    </location>
</feature>
<dbReference type="GO" id="GO:0015421">
    <property type="term" value="F:ABC-type oligopeptide transporter activity"/>
    <property type="evidence" value="ECO:0007669"/>
    <property type="project" value="TreeGrafter"/>
</dbReference>
<dbReference type="Gene3D" id="3.40.50.300">
    <property type="entry name" value="P-loop containing nucleotide triphosphate hydrolases"/>
    <property type="match status" value="1"/>
</dbReference>
<keyword evidence="16" id="KW-1185">Reference proteome</keyword>
<dbReference type="EMBL" id="MASR01000002">
    <property type="protein sequence ID" value="OFE11433.1"/>
    <property type="molecule type" value="Genomic_DNA"/>
</dbReference>
<evidence type="ECO:0000256" key="3">
    <source>
        <dbReference type="ARBA" id="ARBA00022475"/>
    </source>
</evidence>
<feature type="transmembrane region" description="Helical" evidence="12">
    <location>
        <begin position="36"/>
        <end position="57"/>
    </location>
</feature>
<evidence type="ECO:0000313" key="16">
    <source>
        <dbReference type="Proteomes" id="UP000175669"/>
    </source>
</evidence>
<gene>
    <name evidence="15" type="ORF">PHACT_12845</name>
</gene>
<dbReference type="Proteomes" id="UP000175669">
    <property type="component" value="Unassembled WGS sequence"/>
</dbReference>
<feature type="compositionally biased region" description="Polar residues" evidence="11">
    <location>
        <begin position="621"/>
        <end position="630"/>
    </location>
</feature>
<dbReference type="Pfam" id="PF00664">
    <property type="entry name" value="ABC_membrane"/>
    <property type="match status" value="1"/>
</dbReference>
<evidence type="ECO:0000256" key="11">
    <source>
        <dbReference type="SAM" id="MobiDB-lite"/>
    </source>
</evidence>
<dbReference type="PANTHER" id="PTHR43394">
    <property type="entry name" value="ATP-DEPENDENT PERMEASE MDL1, MITOCHONDRIAL"/>
    <property type="match status" value="1"/>
</dbReference>
<dbReference type="NCBIfam" id="TIGR02203">
    <property type="entry name" value="MsbA_lipidA"/>
    <property type="match status" value="1"/>
</dbReference>
<dbReference type="InterPro" id="IPR003593">
    <property type="entry name" value="AAA+_ATPase"/>
</dbReference>
<keyword evidence="10 12" id="KW-0472">Membrane</keyword>
<feature type="region of interest" description="Disordered" evidence="11">
    <location>
        <begin position="600"/>
        <end position="630"/>
    </location>
</feature>
<evidence type="ECO:0000259" key="13">
    <source>
        <dbReference type="PROSITE" id="PS50893"/>
    </source>
</evidence>
<evidence type="ECO:0000256" key="2">
    <source>
        <dbReference type="ARBA" id="ARBA00022448"/>
    </source>
</evidence>
<dbReference type="InterPro" id="IPR017871">
    <property type="entry name" value="ABC_transporter-like_CS"/>
</dbReference>
<feature type="transmembrane region" description="Helical" evidence="12">
    <location>
        <begin position="188"/>
        <end position="206"/>
    </location>
</feature>
<evidence type="ECO:0000313" key="15">
    <source>
        <dbReference type="EMBL" id="OFE11433.1"/>
    </source>
</evidence>
<dbReference type="SUPFAM" id="SSF90123">
    <property type="entry name" value="ABC transporter transmembrane region"/>
    <property type="match status" value="1"/>
</dbReference>
<keyword evidence="4 12" id="KW-0812">Transmembrane</keyword>
<keyword evidence="9" id="KW-0445">Lipid transport</keyword>
<evidence type="ECO:0000256" key="5">
    <source>
        <dbReference type="ARBA" id="ARBA00022741"/>
    </source>
</evidence>
<dbReference type="GO" id="GO:0016887">
    <property type="term" value="F:ATP hydrolysis activity"/>
    <property type="evidence" value="ECO:0007669"/>
    <property type="project" value="InterPro"/>
</dbReference>
<feature type="domain" description="ABC transporter" evidence="13">
    <location>
        <begin position="361"/>
        <end position="596"/>
    </location>
</feature>
<evidence type="ECO:0000256" key="4">
    <source>
        <dbReference type="ARBA" id="ARBA00022692"/>
    </source>
</evidence>
<organism evidence="15 16">
    <name type="scientific">Pseudohongiella acticola</name>
    <dbReference type="NCBI Taxonomy" id="1524254"/>
    <lineage>
        <taxon>Bacteria</taxon>
        <taxon>Pseudomonadati</taxon>
        <taxon>Pseudomonadota</taxon>
        <taxon>Gammaproteobacteria</taxon>
        <taxon>Pseudomonadales</taxon>
        <taxon>Pseudohongiellaceae</taxon>
        <taxon>Pseudohongiella</taxon>
    </lineage>
</organism>
<dbReference type="CDD" id="cd18552">
    <property type="entry name" value="ABC_6TM_MsbA_like"/>
    <property type="match status" value="1"/>
</dbReference>
<keyword evidence="6 15" id="KW-0067">ATP-binding</keyword>
<dbReference type="SUPFAM" id="SSF52540">
    <property type="entry name" value="P-loop containing nucleoside triphosphate hydrolases"/>
    <property type="match status" value="1"/>
</dbReference>
<keyword evidence="8 12" id="KW-1133">Transmembrane helix</keyword>
<evidence type="ECO:0000256" key="8">
    <source>
        <dbReference type="ARBA" id="ARBA00022989"/>
    </source>
</evidence>
<dbReference type="InterPro" id="IPR011917">
    <property type="entry name" value="ABC_transpr_lipidA"/>
</dbReference>
<dbReference type="PROSITE" id="PS50893">
    <property type="entry name" value="ABC_TRANSPORTER_2"/>
    <property type="match status" value="1"/>
</dbReference>
<dbReference type="PROSITE" id="PS00211">
    <property type="entry name" value="ABC_TRANSPORTER_1"/>
    <property type="match status" value="1"/>
</dbReference>
<dbReference type="GO" id="GO:0005886">
    <property type="term" value="C:plasma membrane"/>
    <property type="evidence" value="ECO:0007669"/>
    <property type="project" value="UniProtKB-SubCell"/>
</dbReference>
<feature type="compositionally biased region" description="Polar residues" evidence="11">
    <location>
        <begin position="1"/>
        <end position="16"/>
    </location>
</feature>
<dbReference type="SMART" id="SM00382">
    <property type="entry name" value="AAA"/>
    <property type="match status" value="1"/>
</dbReference>
<dbReference type="InterPro" id="IPR027417">
    <property type="entry name" value="P-loop_NTPase"/>
</dbReference>
<name>A0A1E8CG85_9GAMM</name>
<keyword evidence="3" id="KW-1003">Cell membrane</keyword>
<dbReference type="PANTHER" id="PTHR43394:SF1">
    <property type="entry name" value="ATP-BINDING CASSETTE SUB-FAMILY B MEMBER 10, MITOCHONDRIAL"/>
    <property type="match status" value="1"/>
</dbReference>
<proteinExistence type="predicted"/>
<feature type="transmembrane region" description="Helical" evidence="12">
    <location>
        <begin position="84"/>
        <end position="108"/>
    </location>
</feature>
<evidence type="ECO:0000256" key="10">
    <source>
        <dbReference type="ARBA" id="ARBA00023136"/>
    </source>
</evidence>